<evidence type="ECO:0000256" key="6">
    <source>
        <dbReference type="SAM" id="Phobius"/>
    </source>
</evidence>
<dbReference type="AlphaFoldDB" id="A0A0B6S4C3"/>
<evidence type="ECO:0000256" key="1">
    <source>
        <dbReference type="ARBA" id="ARBA00004141"/>
    </source>
</evidence>
<feature type="transmembrane region" description="Helical" evidence="6">
    <location>
        <begin position="88"/>
        <end position="111"/>
    </location>
</feature>
<dbReference type="GO" id="GO:0016020">
    <property type="term" value="C:membrane"/>
    <property type="evidence" value="ECO:0007669"/>
    <property type="project" value="UniProtKB-SubCell"/>
</dbReference>
<feature type="domain" description="EamA" evidence="7">
    <location>
        <begin position="150"/>
        <end position="286"/>
    </location>
</feature>
<sequence>MNLAYPAFAVLGVIWGTNFLMMKWASLLITPLQIVFLRVLFGFVAILVFALLRRDLHWRQARQIHHFFVMSLLATSVYYFAFAKGASLLASGVAGMLSGAIPLFSFVCAALFLDSERPRPRKIAGVALGFAGVLLIARPWNGAANGVNPFGVLFMLAGSASVGASFVYARRFLSAHAFSPFALATWQMGLALVTLAAVTDFHGIARIATDRATFAGMVFGLGLAGTGIAFVLYYFIVHRLGAVAASSVTYLPPVVALAIGCVFAGEPLHSWDLGALALILCGVYLLQAPRGKPNPRDSRARAV</sequence>
<dbReference type="Pfam" id="PF00892">
    <property type="entry name" value="EamA"/>
    <property type="match status" value="2"/>
</dbReference>
<dbReference type="SUPFAM" id="SSF103481">
    <property type="entry name" value="Multidrug resistance efflux transporter EmrE"/>
    <property type="match status" value="2"/>
</dbReference>
<dbReference type="PANTHER" id="PTHR32322:SF2">
    <property type="entry name" value="EAMA DOMAIN-CONTAINING PROTEIN"/>
    <property type="match status" value="1"/>
</dbReference>
<feature type="transmembrane region" description="Helical" evidence="6">
    <location>
        <begin position="64"/>
        <end position="82"/>
    </location>
</feature>
<organism evidence="8 9">
    <name type="scientific">Burkholderia plantarii</name>
    <dbReference type="NCBI Taxonomy" id="41899"/>
    <lineage>
        <taxon>Bacteria</taxon>
        <taxon>Pseudomonadati</taxon>
        <taxon>Pseudomonadota</taxon>
        <taxon>Betaproteobacteria</taxon>
        <taxon>Burkholderiales</taxon>
        <taxon>Burkholderiaceae</taxon>
        <taxon>Burkholderia</taxon>
    </lineage>
</organism>
<comment type="subcellular location">
    <subcellularLocation>
        <location evidence="1">Membrane</location>
        <topology evidence="1">Multi-pass membrane protein</topology>
    </subcellularLocation>
</comment>
<dbReference type="KEGG" id="bgp:BGL_2c00670"/>
<dbReference type="RefSeq" id="WP_042626855.1">
    <property type="nucleotide sequence ID" value="NZ_CP002581.1"/>
</dbReference>
<dbReference type="OrthoDB" id="9810556at2"/>
<dbReference type="HOGENOM" id="CLU_033863_5_2_4"/>
<feature type="transmembrane region" description="Helical" evidence="6">
    <location>
        <begin position="248"/>
        <end position="265"/>
    </location>
</feature>
<evidence type="ECO:0000313" key="9">
    <source>
        <dbReference type="Proteomes" id="UP000031838"/>
    </source>
</evidence>
<dbReference type="Gene3D" id="1.10.3730.20">
    <property type="match status" value="1"/>
</dbReference>
<reference evidence="8 9" key="2">
    <citation type="journal article" date="2016" name="Appl. Microbiol. Biotechnol.">
        <title>Mutations improving production and secretion of extracellular lipase by Burkholderia glumae PG1.</title>
        <authorList>
            <person name="Knapp A."/>
            <person name="Voget S."/>
            <person name="Gao R."/>
            <person name="Zaburannyi N."/>
            <person name="Krysciak D."/>
            <person name="Breuer M."/>
            <person name="Hauer B."/>
            <person name="Streit W.R."/>
            <person name="Muller R."/>
            <person name="Daniel R."/>
            <person name="Jaeger K.E."/>
        </authorList>
    </citation>
    <scope>NUCLEOTIDE SEQUENCE [LARGE SCALE GENOMIC DNA]</scope>
    <source>
        <strain evidence="8 9">PG1</strain>
    </source>
</reference>
<feature type="transmembrane region" description="Helical" evidence="6">
    <location>
        <begin position="214"/>
        <end position="236"/>
    </location>
</feature>
<feature type="transmembrane region" description="Helical" evidence="6">
    <location>
        <begin position="271"/>
        <end position="289"/>
    </location>
</feature>
<feature type="transmembrane region" description="Helical" evidence="6">
    <location>
        <begin position="123"/>
        <end position="141"/>
    </location>
</feature>
<gene>
    <name evidence="8" type="ORF">BGL_2c00670</name>
</gene>
<evidence type="ECO:0000256" key="3">
    <source>
        <dbReference type="ARBA" id="ARBA00022692"/>
    </source>
</evidence>
<evidence type="ECO:0000256" key="2">
    <source>
        <dbReference type="ARBA" id="ARBA00007362"/>
    </source>
</evidence>
<protein>
    <submittedName>
        <fullName evidence="8">Putative permease of the drug/metabolite transporter (DMT) superfamily</fullName>
    </submittedName>
</protein>
<feature type="domain" description="EamA" evidence="7">
    <location>
        <begin position="7"/>
        <end position="137"/>
    </location>
</feature>
<feature type="transmembrane region" description="Helical" evidence="6">
    <location>
        <begin position="32"/>
        <end position="52"/>
    </location>
</feature>
<dbReference type="InterPro" id="IPR050638">
    <property type="entry name" value="AA-Vitamin_Transporters"/>
</dbReference>
<dbReference type="EMBL" id="CP002581">
    <property type="protein sequence ID" value="AJK48165.1"/>
    <property type="molecule type" value="Genomic_DNA"/>
</dbReference>
<dbReference type="PANTHER" id="PTHR32322">
    <property type="entry name" value="INNER MEMBRANE TRANSPORTER"/>
    <property type="match status" value="1"/>
</dbReference>
<dbReference type="InterPro" id="IPR000620">
    <property type="entry name" value="EamA_dom"/>
</dbReference>
<evidence type="ECO:0000313" key="8">
    <source>
        <dbReference type="EMBL" id="AJK48165.1"/>
    </source>
</evidence>
<evidence type="ECO:0000256" key="4">
    <source>
        <dbReference type="ARBA" id="ARBA00022989"/>
    </source>
</evidence>
<dbReference type="Proteomes" id="UP000031838">
    <property type="component" value="Chromosome 2"/>
</dbReference>
<feature type="transmembrane region" description="Helical" evidence="6">
    <location>
        <begin position="147"/>
        <end position="169"/>
    </location>
</feature>
<dbReference type="InterPro" id="IPR037185">
    <property type="entry name" value="EmrE-like"/>
</dbReference>
<reference evidence="9" key="1">
    <citation type="submission" date="2011-03" db="EMBL/GenBank/DDBJ databases">
        <authorList>
            <person name="Voget S."/>
            <person name="Streit W.R."/>
            <person name="Jaeger K.E."/>
            <person name="Daniel R."/>
        </authorList>
    </citation>
    <scope>NUCLEOTIDE SEQUENCE [LARGE SCALE GENOMIC DNA]</scope>
    <source>
        <strain evidence="9">PG1</strain>
    </source>
</reference>
<feature type="transmembrane region" description="Helical" evidence="6">
    <location>
        <begin position="181"/>
        <end position="202"/>
    </location>
</feature>
<comment type="similarity">
    <text evidence="2">Belongs to the EamA transporter family.</text>
</comment>
<keyword evidence="3 6" id="KW-0812">Transmembrane</keyword>
<evidence type="ECO:0000259" key="7">
    <source>
        <dbReference type="Pfam" id="PF00892"/>
    </source>
</evidence>
<name>A0A0B6S4C3_BURPL</name>
<keyword evidence="9" id="KW-1185">Reference proteome</keyword>
<accession>A0A0B6S4C3</accession>
<keyword evidence="5 6" id="KW-0472">Membrane</keyword>
<proteinExistence type="inferred from homology"/>
<evidence type="ECO:0000256" key="5">
    <source>
        <dbReference type="ARBA" id="ARBA00023136"/>
    </source>
</evidence>
<keyword evidence="4 6" id="KW-1133">Transmembrane helix</keyword>